<reference evidence="1" key="1">
    <citation type="submission" date="2018-05" db="EMBL/GenBank/DDBJ databases">
        <authorList>
            <person name="Lanie J.A."/>
            <person name="Ng W.-L."/>
            <person name="Kazmierczak K.M."/>
            <person name="Andrzejewski T.M."/>
            <person name="Davidsen T.M."/>
            <person name="Wayne K.J."/>
            <person name="Tettelin H."/>
            <person name="Glass J.I."/>
            <person name="Rusch D."/>
            <person name="Podicherti R."/>
            <person name="Tsui H.-C.T."/>
            <person name="Winkler M.E."/>
        </authorList>
    </citation>
    <scope>NUCLEOTIDE SEQUENCE</scope>
</reference>
<organism evidence="1">
    <name type="scientific">marine metagenome</name>
    <dbReference type="NCBI Taxonomy" id="408172"/>
    <lineage>
        <taxon>unclassified sequences</taxon>
        <taxon>metagenomes</taxon>
        <taxon>ecological metagenomes</taxon>
    </lineage>
</organism>
<protein>
    <submittedName>
        <fullName evidence="1">Uncharacterized protein</fullName>
    </submittedName>
</protein>
<name>A0A382EDN0_9ZZZZ</name>
<feature type="non-terminal residue" evidence="1">
    <location>
        <position position="1"/>
    </location>
</feature>
<evidence type="ECO:0000313" key="1">
    <source>
        <dbReference type="EMBL" id="SVB48063.1"/>
    </source>
</evidence>
<gene>
    <name evidence="1" type="ORF">METZ01_LOCUS200917</name>
</gene>
<accession>A0A382EDN0</accession>
<sequence>SGFRGAYVNRYDLPYEESEYRPDLTTENFDELCLKLEV</sequence>
<dbReference type="AlphaFoldDB" id="A0A382EDN0"/>
<dbReference type="EMBL" id="UINC01043680">
    <property type="protein sequence ID" value="SVB48063.1"/>
    <property type="molecule type" value="Genomic_DNA"/>
</dbReference>
<proteinExistence type="predicted"/>